<keyword evidence="1" id="KW-1133">Transmembrane helix</keyword>
<keyword evidence="3" id="KW-1185">Reference proteome</keyword>
<dbReference type="AlphaFoldDB" id="A0A974S2J3"/>
<evidence type="ECO:0000313" key="3">
    <source>
        <dbReference type="Proteomes" id="UP000595254"/>
    </source>
</evidence>
<proteinExistence type="predicted"/>
<dbReference type="RefSeq" id="WP_201647977.1">
    <property type="nucleotide sequence ID" value="NZ_CP068053.1"/>
</dbReference>
<dbReference type="Proteomes" id="UP000595254">
    <property type="component" value="Chromosome"/>
</dbReference>
<feature type="transmembrane region" description="Helical" evidence="1">
    <location>
        <begin position="5"/>
        <end position="23"/>
    </location>
</feature>
<sequence length="84" mass="9549">MILKIIIVIIGVTFIGCGILYNRNYHEKHFVEGYSSSNTTNDSLIGTVLFFLMGFILSVLPWYVIKILLLLIGIFMFVVSVLYV</sequence>
<keyword evidence="1" id="KW-0472">Membrane</keyword>
<name>A0A974S2J3_PERPY</name>
<evidence type="ECO:0000256" key="1">
    <source>
        <dbReference type="SAM" id="Phobius"/>
    </source>
</evidence>
<reference evidence="2 3" key="1">
    <citation type="submission" date="2021-01" db="EMBL/GenBank/DDBJ databases">
        <title>FDA dAtabase for Regulatory Grade micrObial Sequences (FDA-ARGOS): Supporting development and validation of Infectious Disease Dx tests.</title>
        <authorList>
            <person name="Nelson B."/>
            <person name="Plummer A."/>
            <person name="Tallon L."/>
            <person name="Sadzewicz L."/>
            <person name="Zhao X."/>
            <person name="Boylan J."/>
            <person name="Ott S."/>
            <person name="Bowen H."/>
            <person name="Vavikolanu K."/>
            <person name="Mehta A."/>
            <person name="Aluvathingal J."/>
            <person name="Nadendla S."/>
            <person name="Myers T."/>
            <person name="Yan Y."/>
            <person name="Sichtig H."/>
        </authorList>
    </citation>
    <scope>NUCLEOTIDE SEQUENCE [LARGE SCALE GENOMIC DNA]</scope>
    <source>
        <strain evidence="2 3">FDAARGOS_1161</strain>
    </source>
</reference>
<dbReference type="EMBL" id="CP068053">
    <property type="protein sequence ID" value="QQT01420.1"/>
    <property type="molecule type" value="Genomic_DNA"/>
</dbReference>
<dbReference type="PROSITE" id="PS51257">
    <property type="entry name" value="PROKAR_LIPOPROTEIN"/>
    <property type="match status" value="1"/>
</dbReference>
<accession>A0A974S2J3</accession>
<gene>
    <name evidence="2" type="ORF">I6J18_06005</name>
</gene>
<organism evidence="2 3">
    <name type="scientific">Peribacillus psychrosaccharolyticus</name>
    <name type="common">Bacillus psychrosaccharolyticus</name>
    <dbReference type="NCBI Taxonomy" id="1407"/>
    <lineage>
        <taxon>Bacteria</taxon>
        <taxon>Bacillati</taxon>
        <taxon>Bacillota</taxon>
        <taxon>Bacilli</taxon>
        <taxon>Bacillales</taxon>
        <taxon>Bacillaceae</taxon>
        <taxon>Peribacillus</taxon>
    </lineage>
</organism>
<feature type="transmembrane region" description="Helical" evidence="1">
    <location>
        <begin position="67"/>
        <end position="83"/>
    </location>
</feature>
<evidence type="ECO:0000313" key="2">
    <source>
        <dbReference type="EMBL" id="QQT01420.1"/>
    </source>
</evidence>
<feature type="transmembrane region" description="Helical" evidence="1">
    <location>
        <begin position="43"/>
        <end position="60"/>
    </location>
</feature>
<protein>
    <submittedName>
        <fullName evidence="2">Uncharacterized protein</fullName>
    </submittedName>
</protein>
<dbReference type="KEGG" id="ppsr:I6J18_06005"/>
<keyword evidence="1" id="KW-0812">Transmembrane</keyword>